<accession>A0ABP7UAM8</accession>
<gene>
    <name evidence="1" type="ORF">GCM10022386_25910</name>
</gene>
<name>A0ABP7UAM8_9FLAO</name>
<evidence type="ECO:0000313" key="2">
    <source>
        <dbReference type="Proteomes" id="UP001500968"/>
    </source>
</evidence>
<dbReference type="Proteomes" id="UP001500968">
    <property type="component" value="Unassembled WGS sequence"/>
</dbReference>
<protein>
    <submittedName>
        <fullName evidence="1">Uncharacterized protein</fullName>
    </submittedName>
</protein>
<dbReference type="EMBL" id="BAABCR010000021">
    <property type="protein sequence ID" value="GAA4038932.1"/>
    <property type="molecule type" value="Genomic_DNA"/>
</dbReference>
<comment type="caution">
    <text evidence="1">The sequence shown here is derived from an EMBL/GenBank/DDBJ whole genome shotgun (WGS) entry which is preliminary data.</text>
</comment>
<organism evidence="1 2">
    <name type="scientific">Flavobacterium cheonhonense</name>
    <dbReference type="NCBI Taxonomy" id="706185"/>
    <lineage>
        <taxon>Bacteria</taxon>
        <taxon>Pseudomonadati</taxon>
        <taxon>Bacteroidota</taxon>
        <taxon>Flavobacteriia</taxon>
        <taxon>Flavobacteriales</taxon>
        <taxon>Flavobacteriaceae</taxon>
        <taxon>Flavobacterium</taxon>
    </lineage>
</organism>
<sequence length="170" mass="20312">MNKFEDTYQHPLIVCKHELDLSDIETLGELLSKQLKLTIEIDDKLFFKKRIYNPIEKGEARLIALRSSLIPEKRFHIQLDEIVLFICTDFIEIKFDIPLDYFHLSELNSRNELLEIELLKIFFGQLKSIGIDEVHFGIFSEFEKDEGFNYSWKNIYRIISNQENYFKLDI</sequence>
<keyword evidence="2" id="KW-1185">Reference proteome</keyword>
<proteinExistence type="predicted"/>
<evidence type="ECO:0000313" key="1">
    <source>
        <dbReference type="EMBL" id="GAA4038932.1"/>
    </source>
</evidence>
<reference evidence="2" key="1">
    <citation type="journal article" date="2019" name="Int. J. Syst. Evol. Microbiol.">
        <title>The Global Catalogue of Microorganisms (GCM) 10K type strain sequencing project: providing services to taxonomists for standard genome sequencing and annotation.</title>
        <authorList>
            <consortium name="The Broad Institute Genomics Platform"/>
            <consortium name="The Broad Institute Genome Sequencing Center for Infectious Disease"/>
            <person name="Wu L."/>
            <person name="Ma J."/>
        </authorList>
    </citation>
    <scope>NUCLEOTIDE SEQUENCE [LARGE SCALE GENOMIC DNA]</scope>
    <source>
        <strain evidence="2">JCM 17064</strain>
    </source>
</reference>
<dbReference type="RefSeq" id="WP_324692083.1">
    <property type="nucleotide sequence ID" value="NZ_JAXAVY010000007.1"/>
</dbReference>